<gene>
    <name evidence="6" type="ORF">FE810_12180</name>
</gene>
<dbReference type="GO" id="GO:0005737">
    <property type="term" value="C:cytoplasm"/>
    <property type="evidence" value="ECO:0007669"/>
    <property type="project" value="UniProtKB-SubCell"/>
</dbReference>
<evidence type="ECO:0000256" key="3">
    <source>
        <dbReference type="ARBA" id="ARBA00022490"/>
    </source>
</evidence>
<dbReference type="PRINTS" id="PR01438">
    <property type="entry name" value="UNVRSLSTRESS"/>
</dbReference>
<comment type="similarity">
    <text evidence="2">Belongs to the universal stress protein A family.</text>
</comment>
<dbReference type="Proteomes" id="UP000307790">
    <property type="component" value="Unassembled WGS sequence"/>
</dbReference>
<sequence>MPKSILVITDLNETNNCSLKKARDIAGPLGTEIDVVRFIKITATEQHDEVSVDKQSKILADSVTEVFANHQPQGSIKSQVVVTDDIVNWVVDYTNEKDFDLVVKAGHRSETLFHTPCDWALIRSLQVPVLIASQQGWRKKHVILAAIDPAAKDDVHRELNHAILEWTKKWGQKFDCSIHLVYSLPVSNILRELDIIDVQEYAREHRIEGEEQLTELLNGYDIPDVKLHVTAGAPERAIPHCANELKAELVIMGSLGRRGLQGMLIGNVAEKVIHHLRTDSLIIASNK</sequence>
<organism evidence="6 7">
    <name type="scientific">Thalassotalea litorea</name>
    <dbReference type="NCBI Taxonomy" id="2020715"/>
    <lineage>
        <taxon>Bacteria</taxon>
        <taxon>Pseudomonadati</taxon>
        <taxon>Pseudomonadota</taxon>
        <taxon>Gammaproteobacteria</taxon>
        <taxon>Alteromonadales</taxon>
        <taxon>Colwelliaceae</taxon>
        <taxon>Thalassotalea</taxon>
    </lineage>
</organism>
<evidence type="ECO:0000313" key="7">
    <source>
        <dbReference type="Proteomes" id="UP000307790"/>
    </source>
</evidence>
<dbReference type="InterPro" id="IPR006015">
    <property type="entry name" value="Universal_stress_UspA"/>
</dbReference>
<comment type="caution">
    <text evidence="6">The sequence shown here is derived from an EMBL/GenBank/DDBJ whole genome shotgun (WGS) entry which is preliminary data.</text>
</comment>
<dbReference type="PANTHER" id="PTHR47892">
    <property type="entry name" value="UNIVERSAL STRESS PROTEIN E"/>
    <property type="match status" value="1"/>
</dbReference>
<name>A0A5R9IFP4_9GAMM</name>
<accession>A0A5R9IFP4</accession>
<comment type="function">
    <text evidence="4">Required for resistance to DNA-damaging agents.</text>
</comment>
<comment type="subcellular location">
    <subcellularLocation>
        <location evidence="1">Cytoplasm</location>
    </subcellularLocation>
</comment>
<keyword evidence="3" id="KW-0963">Cytoplasm</keyword>
<feature type="domain" description="UspA" evidence="5">
    <location>
        <begin position="159"/>
        <end position="283"/>
    </location>
</feature>
<evidence type="ECO:0000256" key="4">
    <source>
        <dbReference type="ARBA" id="ARBA00037131"/>
    </source>
</evidence>
<dbReference type="PANTHER" id="PTHR47892:SF1">
    <property type="entry name" value="UNIVERSAL STRESS PROTEIN E"/>
    <property type="match status" value="1"/>
</dbReference>
<protein>
    <recommendedName>
        <fullName evidence="5">UspA domain-containing protein</fullName>
    </recommendedName>
</protein>
<keyword evidence="7" id="KW-1185">Reference proteome</keyword>
<dbReference type="SUPFAM" id="SSF52402">
    <property type="entry name" value="Adenine nucleotide alpha hydrolases-like"/>
    <property type="match status" value="2"/>
</dbReference>
<proteinExistence type="inferred from homology"/>
<dbReference type="InterPro" id="IPR006016">
    <property type="entry name" value="UspA"/>
</dbReference>
<evidence type="ECO:0000259" key="5">
    <source>
        <dbReference type="Pfam" id="PF00582"/>
    </source>
</evidence>
<feature type="domain" description="UspA" evidence="5">
    <location>
        <begin position="1"/>
        <end position="131"/>
    </location>
</feature>
<evidence type="ECO:0000256" key="2">
    <source>
        <dbReference type="ARBA" id="ARBA00008791"/>
    </source>
</evidence>
<dbReference type="RefSeq" id="WP_138320333.1">
    <property type="nucleotide sequence ID" value="NZ_VCBC01000011.1"/>
</dbReference>
<dbReference type="AlphaFoldDB" id="A0A5R9IFP4"/>
<reference evidence="6 7" key="1">
    <citation type="submission" date="2019-05" db="EMBL/GenBank/DDBJ databases">
        <title>Genome sequences of Thalassotalea litorea 1K03283.</title>
        <authorList>
            <person name="Zhang D."/>
        </authorList>
    </citation>
    <scope>NUCLEOTIDE SEQUENCE [LARGE SCALE GENOMIC DNA]</scope>
    <source>
        <strain evidence="6 7">MCCC 1K03283</strain>
    </source>
</reference>
<dbReference type="OrthoDB" id="239260at2"/>
<dbReference type="Pfam" id="PF00582">
    <property type="entry name" value="Usp"/>
    <property type="match status" value="2"/>
</dbReference>
<evidence type="ECO:0000256" key="1">
    <source>
        <dbReference type="ARBA" id="ARBA00004496"/>
    </source>
</evidence>
<evidence type="ECO:0000313" key="6">
    <source>
        <dbReference type="EMBL" id="TLU64350.1"/>
    </source>
</evidence>
<dbReference type="EMBL" id="VCBC01000011">
    <property type="protein sequence ID" value="TLU64350.1"/>
    <property type="molecule type" value="Genomic_DNA"/>
</dbReference>
<dbReference type="Gene3D" id="3.40.50.12370">
    <property type="match status" value="1"/>
</dbReference>